<evidence type="ECO:0000313" key="1">
    <source>
        <dbReference type="EMBL" id="KZN63322.1"/>
    </source>
</evidence>
<sequence>MTIQILSTLKIRNLEGIMELTPLKIINSLRDTDCYMQVIFSQGACYKFHLFLKSLFPNATALINGDKDHIVTLIDGFMYDINGKVDGSFYPLSDSDMALVEGWTFAGNKYLSIGECPSCEEPLLAF</sequence>
<proteinExistence type="predicted"/>
<accession>A0A162AXJ3</accession>
<comment type="caution">
    <text evidence="1">The sequence shown here is derived from an EMBL/GenBank/DDBJ whole genome shotgun (WGS) entry which is preliminary data.</text>
</comment>
<dbReference type="InterPro" id="IPR056239">
    <property type="entry name" value="Phage_YunG-like"/>
</dbReference>
<dbReference type="PATRIC" id="fig|1365257.3.peg.3728"/>
<dbReference type="AlphaFoldDB" id="A0A162AXJ3"/>
<protein>
    <submittedName>
        <fullName evidence="1">Uncharacterized protein</fullName>
    </submittedName>
</protein>
<organism evidence="1 2">
    <name type="scientific">Pseudoalteromonas luteoviolacea S4060-1</name>
    <dbReference type="NCBI Taxonomy" id="1365257"/>
    <lineage>
        <taxon>Bacteria</taxon>
        <taxon>Pseudomonadati</taxon>
        <taxon>Pseudomonadota</taxon>
        <taxon>Gammaproteobacteria</taxon>
        <taxon>Alteromonadales</taxon>
        <taxon>Pseudoalteromonadaceae</taxon>
        <taxon>Pseudoalteromonas</taxon>
    </lineage>
</organism>
<gene>
    <name evidence="1" type="ORF">N478_03470</name>
</gene>
<reference evidence="1 2" key="1">
    <citation type="submission" date="2013-07" db="EMBL/GenBank/DDBJ databases">
        <title>Comparative Genomic and Metabolomic Analysis of Twelve Strains of Pseudoalteromonas luteoviolacea.</title>
        <authorList>
            <person name="Vynne N.G."/>
            <person name="Mansson M."/>
            <person name="Gram L."/>
        </authorList>
    </citation>
    <scope>NUCLEOTIDE SEQUENCE [LARGE SCALE GENOMIC DNA]</scope>
    <source>
        <strain evidence="1 2">S4060-1</strain>
    </source>
</reference>
<dbReference type="Proteomes" id="UP000076661">
    <property type="component" value="Unassembled WGS sequence"/>
</dbReference>
<dbReference type="EMBL" id="AUXX01000034">
    <property type="protein sequence ID" value="KZN63322.1"/>
    <property type="molecule type" value="Genomic_DNA"/>
</dbReference>
<name>A0A162AXJ3_9GAMM</name>
<evidence type="ECO:0000313" key="2">
    <source>
        <dbReference type="Proteomes" id="UP000076661"/>
    </source>
</evidence>
<dbReference type="Pfam" id="PF24591">
    <property type="entry name" value="Phage_YunG-like"/>
    <property type="match status" value="1"/>
</dbReference>